<evidence type="ECO:0008006" key="7">
    <source>
        <dbReference type="Google" id="ProtNLM"/>
    </source>
</evidence>
<dbReference type="SMART" id="SM00028">
    <property type="entry name" value="TPR"/>
    <property type="match status" value="4"/>
</dbReference>
<dbReference type="PROSITE" id="PS50005">
    <property type="entry name" value="TPR"/>
    <property type="match status" value="1"/>
</dbReference>
<organism evidence="5 6">
    <name type="scientific">Candidatus Magnetobacterium casense</name>
    <dbReference type="NCBI Taxonomy" id="1455061"/>
    <lineage>
        <taxon>Bacteria</taxon>
        <taxon>Pseudomonadati</taxon>
        <taxon>Nitrospirota</taxon>
        <taxon>Thermodesulfovibrionia</taxon>
        <taxon>Thermodesulfovibrionales</taxon>
        <taxon>Candidatus Magnetobacteriaceae</taxon>
        <taxon>Candidatus Magnetobacterium</taxon>
    </lineage>
</organism>
<dbReference type="InterPro" id="IPR051012">
    <property type="entry name" value="CellSynth/LPSAsmb/PSIAsmb"/>
</dbReference>
<evidence type="ECO:0000256" key="2">
    <source>
        <dbReference type="ARBA" id="ARBA00022803"/>
    </source>
</evidence>
<sequence length="611" mass="67956">MKRHRLLSLLLVLALLLLSTVAEALNIADILTTEELKKAWVLLEMKEYKSAVDMLSGCYDNSKGQADLVASCNFIYARILEAKQESAKAVDRYRKAYQFATNVKIKEEALMRRSELNLQKNFNNDAKLGFQTFINDYPSSRQINKAYLGLARSLSALGKHSEALEALDKSGSNISEVLFERANTLQRLGRVKDAGDIYATAMLKDPGYIKKNNDATLYSYAENMLASGDTKKARAAFATIRDPELRDKATLGFAKVALKDSKPDVAAEYLKKLTSSKDKEVRQEAMLNLSKVQLQTGKTDEVKKNLKALKGMGLRDNAKEELASLQIDLDVKEKKYKDAAASIKKLHAKDPGSKEMLDKMEGVMSEAMQGDNDQFVDLWLTYGAMLLDKSREPFILKAKDALKDTGKPYVDVLTWISKNSSDTEKHKALGELTEIYSDAGDKAAAVRSLAEMKNLKVPGDDLLRTEARINFTNRDYGEALKTLMLMKQFNKEDVELMRDSMLMSPRNETVVLSYEKALKDSGGGTTEDYLALADAFYDLGNTEGATLYYKKAIAAEPANQWASYRLGVILSPNESEPILKGLSLGASNISRLSKAALKEQQINKRIAEGKL</sequence>
<dbReference type="RefSeq" id="WP_218250755.1">
    <property type="nucleotide sequence ID" value="NZ_JABXWD010000008.1"/>
</dbReference>
<keyword evidence="2 3" id="KW-0802">TPR repeat</keyword>
<protein>
    <recommendedName>
        <fullName evidence="7">Tetratricopeptide repeat protein</fullName>
    </recommendedName>
</protein>
<keyword evidence="4" id="KW-0732">Signal</keyword>
<dbReference type="Proteomes" id="UP001196980">
    <property type="component" value="Unassembled WGS sequence"/>
</dbReference>
<dbReference type="InterPro" id="IPR019734">
    <property type="entry name" value="TPR_rpt"/>
</dbReference>
<keyword evidence="1" id="KW-0677">Repeat</keyword>
<reference evidence="5 6" key="1">
    <citation type="journal article" date="2020" name="J Geophys Res Biogeosci">
        <title>Magnetotaxis as an Adaptation to Enable Bacterial Shuttling of Microbial Sulfur and Sulfur Cycling Across Aquatic Oxic#Anoxic Interfaces.</title>
        <authorList>
            <person name="Li J."/>
            <person name="Liu P."/>
            <person name="Wang J."/>
            <person name="Roberts A.P."/>
            <person name="Pan Y."/>
        </authorList>
    </citation>
    <scope>NUCLEOTIDE SEQUENCE [LARGE SCALE GENOMIC DNA]</scope>
    <source>
        <strain evidence="5 6">MYR-1_YQ</strain>
    </source>
</reference>
<keyword evidence="6" id="KW-1185">Reference proteome</keyword>
<feature type="signal peptide" evidence="4">
    <location>
        <begin position="1"/>
        <end position="24"/>
    </location>
</feature>
<evidence type="ECO:0000256" key="4">
    <source>
        <dbReference type="SAM" id="SignalP"/>
    </source>
</evidence>
<dbReference type="Pfam" id="PF13432">
    <property type="entry name" value="TPR_16"/>
    <property type="match status" value="1"/>
</dbReference>
<dbReference type="EMBL" id="JABXWD010000008">
    <property type="protein sequence ID" value="MBV6340132.1"/>
    <property type="molecule type" value="Genomic_DNA"/>
</dbReference>
<dbReference type="PANTHER" id="PTHR45586:SF1">
    <property type="entry name" value="LIPOPOLYSACCHARIDE ASSEMBLY PROTEIN B"/>
    <property type="match status" value="1"/>
</dbReference>
<proteinExistence type="predicted"/>
<feature type="repeat" description="TPR" evidence="3">
    <location>
        <begin position="526"/>
        <end position="559"/>
    </location>
</feature>
<gene>
    <name evidence="5" type="ORF">HWQ67_00910</name>
</gene>
<evidence type="ECO:0000256" key="1">
    <source>
        <dbReference type="ARBA" id="ARBA00022737"/>
    </source>
</evidence>
<comment type="caution">
    <text evidence="5">The sequence shown here is derived from an EMBL/GenBank/DDBJ whole genome shotgun (WGS) entry which is preliminary data.</text>
</comment>
<evidence type="ECO:0000256" key="3">
    <source>
        <dbReference type="PROSITE-ProRule" id="PRU00339"/>
    </source>
</evidence>
<dbReference type="PANTHER" id="PTHR45586">
    <property type="entry name" value="TPR REPEAT-CONTAINING PROTEIN PA4667"/>
    <property type="match status" value="1"/>
</dbReference>
<evidence type="ECO:0000313" key="6">
    <source>
        <dbReference type="Proteomes" id="UP001196980"/>
    </source>
</evidence>
<feature type="chain" id="PRO_5045876002" description="Tetratricopeptide repeat protein" evidence="4">
    <location>
        <begin position="25"/>
        <end position="611"/>
    </location>
</feature>
<name>A0ABS6RUK5_9BACT</name>
<accession>A0ABS6RUK5</accession>
<evidence type="ECO:0000313" key="5">
    <source>
        <dbReference type="EMBL" id="MBV6340132.1"/>
    </source>
</evidence>